<sequence length="802" mass="84666">MARLLYRFGDCSVDPAARELCRNGTPVTVSPKVFDVIAYLIDRRDRAVGRDELIAAVWGRADVTDALLGQVVLKARRAIGDTGDEQNAIRTIPRFGYRWVAELATEERPDPPPAAGPAMAGADASGDRAPPAVAAPSPRRGRSRWVAAATVLALAVAVLTVLALMRGRHGASPLAPRATPAAADAVAVLPLVIAAEPEWGWLRLGLMDLVATRLRGAGLAVVPNETIVALTRDPPADAAILASNVRVVTGAQRLLTSSATRGPGGWRVRLELHPADGEPILIEAQQPDAAAAARVAVAQLLLRLGKPVSAEATATTALDDVRQRAEAALLSDQLEEVQRIIQAAPPDVRDAPLLRLRLAQVDFRSGRMIEARAKLDRLLADVGPEADPVLRALILTVSSSVRIHLGDAAAAGRDCAAAVALVADRDEPGMLGRAYTACGIAEAVQGRFDAAMSEFARARIALEITGDALSLARIEANEGLMESTRGRYAEGLAVMRRSEEHFRRLGGRNEMMMALDDQIDALLALLQPLEALATSERAWGLLPQISNTGLRHSVQVQHARALAANGRLGEAAALLVRITSEAATEQDQPVLGHALAERARIELATGRADAAAGHAAEAVQTLAGPDRGRARAQAWLTRVRALRVLARDADAAAEVRGFADWAATAQVPASTVLAQLAQAELHSTAQPAAATAAYEQALAQAERTGIPADVVEVVVSWGNALLDAGQTERASAVAGRVQRWAGTDFRSSLLQARLYRALGQEAAWREALQRTQRLAGERPIPPTDGSALLAPFGAAPPSPPSD</sequence>
<evidence type="ECO:0000256" key="3">
    <source>
        <dbReference type="SAM" id="MobiDB-lite"/>
    </source>
</evidence>
<keyword evidence="4" id="KW-0812">Transmembrane</keyword>
<protein>
    <submittedName>
        <fullName evidence="6">Transcriptional regulatory protein, HTH DNA binding domain</fullName>
    </submittedName>
</protein>
<dbReference type="InterPro" id="IPR001867">
    <property type="entry name" value="OmpR/PhoB-type_DNA-bd"/>
</dbReference>
<accession>A0A167G1U0</accession>
<dbReference type="InterPro" id="IPR036388">
    <property type="entry name" value="WH-like_DNA-bd_sf"/>
</dbReference>
<dbReference type="CDD" id="cd00383">
    <property type="entry name" value="trans_reg_C"/>
    <property type="match status" value="1"/>
</dbReference>
<name>A0A167G1U0_9GAMM</name>
<keyword evidence="1 2" id="KW-0238">DNA-binding</keyword>
<feature type="domain" description="OmpR/PhoB-type" evidence="5">
    <location>
        <begin position="3"/>
        <end position="101"/>
    </location>
</feature>
<feature type="transmembrane region" description="Helical" evidence="4">
    <location>
        <begin position="145"/>
        <end position="165"/>
    </location>
</feature>
<dbReference type="PROSITE" id="PS51755">
    <property type="entry name" value="OMPR_PHOB"/>
    <property type="match status" value="1"/>
</dbReference>
<dbReference type="GO" id="GO:0000160">
    <property type="term" value="P:phosphorelay signal transduction system"/>
    <property type="evidence" value="ECO:0007669"/>
    <property type="project" value="InterPro"/>
</dbReference>
<dbReference type="SUPFAM" id="SSF48452">
    <property type="entry name" value="TPR-like"/>
    <property type="match status" value="3"/>
</dbReference>
<dbReference type="KEGG" id="dko:I596_19"/>
<evidence type="ECO:0000259" key="5">
    <source>
        <dbReference type="PROSITE" id="PS51755"/>
    </source>
</evidence>
<evidence type="ECO:0000256" key="2">
    <source>
        <dbReference type="PROSITE-ProRule" id="PRU01091"/>
    </source>
</evidence>
<evidence type="ECO:0000313" key="7">
    <source>
        <dbReference type="Proteomes" id="UP000076830"/>
    </source>
</evidence>
<feature type="compositionally biased region" description="Low complexity" evidence="3">
    <location>
        <begin position="116"/>
        <end position="138"/>
    </location>
</feature>
<dbReference type="GO" id="GO:0006355">
    <property type="term" value="P:regulation of DNA-templated transcription"/>
    <property type="evidence" value="ECO:0007669"/>
    <property type="project" value="InterPro"/>
</dbReference>
<dbReference type="Pfam" id="PF00486">
    <property type="entry name" value="Trans_reg_C"/>
    <property type="match status" value="1"/>
</dbReference>
<keyword evidence="7" id="KW-1185">Reference proteome</keyword>
<keyword evidence="4" id="KW-1133">Transmembrane helix</keyword>
<dbReference type="AlphaFoldDB" id="A0A167G1U0"/>
<gene>
    <name evidence="6" type="ORF">I596_19</name>
</gene>
<feature type="region of interest" description="Disordered" evidence="3">
    <location>
        <begin position="106"/>
        <end position="138"/>
    </location>
</feature>
<dbReference type="Gene3D" id="1.10.10.10">
    <property type="entry name" value="Winged helix-like DNA-binding domain superfamily/Winged helix DNA-binding domain"/>
    <property type="match status" value="1"/>
</dbReference>
<dbReference type="InterPro" id="IPR011990">
    <property type="entry name" value="TPR-like_helical_dom_sf"/>
</dbReference>
<reference evidence="6 7" key="1">
    <citation type="submission" date="2016-04" db="EMBL/GenBank/DDBJ databases">
        <title>Complete genome sequence of Dokdonella koreensis DS-123T.</title>
        <authorList>
            <person name="Kim J.F."/>
            <person name="Lee H."/>
            <person name="Kwak M.-J."/>
        </authorList>
    </citation>
    <scope>NUCLEOTIDE SEQUENCE [LARGE SCALE GENOMIC DNA]</scope>
    <source>
        <strain evidence="6 7">DS-123</strain>
    </source>
</reference>
<dbReference type="RefSeq" id="WP_067642473.1">
    <property type="nucleotide sequence ID" value="NZ_CP015249.1"/>
</dbReference>
<dbReference type="PANTHER" id="PTHR47691:SF3">
    <property type="entry name" value="HTH-TYPE TRANSCRIPTIONAL REGULATOR RV0890C-RELATED"/>
    <property type="match status" value="1"/>
</dbReference>
<dbReference type="SUPFAM" id="SSF46894">
    <property type="entry name" value="C-terminal effector domain of the bipartite response regulators"/>
    <property type="match status" value="1"/>
</dbReference>
<feature type="DNA-binding region" description="OmpR/PhoB-type" evidence="2">
    <location>
        <begin position="3"/>
        <end position="101"/>
    </location>
</feature>
<evidence type="ECO:0000313" key="6">
    <source>
        <dbReference type="EMBL" id="ANB16059.1"/>
    </source>
</evidence>
<dbReference type="GO" id="GO:0003677">
    <property type="term" value="F:DNA binding"/>
    <property type="evidence" value="ECO:0007669"/>
    <property type="project" value="UniProtKB-UniRule"/>
</dbReference>
<dbReference type="Gene3D" id="1.25.40.10">
    <property type="entry name" value="Tetratricopeptide repeat domain"/>
    <property type="match status" value="2"/>
</dbReference>
<evidence type="ECO:0000256" key="1">
    <source>
        <dbReference type="ARBA" id="ARBA00023125"/>
    </source>
</evidence>
<dbReference type="PANTHER" id="PTHR47691">
    <property type="entry name" value="REGULATOR-RELATED"/>
    <property type="match status" value="1"/>
</dbReference>
<organism evidence="6 7">
    <name type="scientific">Dokdonella koreensis DS-123</name>
    <dbReference type="NCBI Taxonomy" id="1300342"/>
    <lineage>
        <taxon>Bacteria</taxon>
        <taxon>Pseudomonadati</taxon>
        <taxon>Pseudomonadota</taxon>
        <taxon>Gammaproteobacteria</taxon>
        <taxon>Lysobacterales</taxon>
        <taxon>Rhodanobacteraceae</taxon>
        <taxon>Dokdonella</taxon>
    </lineage>
</organism>
<proteinExistence type="predicted"/>
<evidence type="ECO:0000256" key="4">
    <source>
        <dbReference type="SAM" id="Phobius"/>
    </source>
</evidence>
<keyword evidence="4" id="KW-0472">Membrane</keyword>
<dbReference type="Proteomes" id="UP000076830">
    <property type="component" value="Chromosome"/>
</dbReference>
<dbReference type="SMART" id="SM00862">
    <property type="entry name" value="Trans_reg_C"/>
    <property type="match status" value="1"/>
</dbReference>
<feature type="region of interest" description="Disordered" evidence="3">
    <location>
        <begin position="773"/>
        <end position="802"/>
    </location>
</feature>
<dbReference type="OrthoDB" id="9811542at2"/>
<dbReference type="STRING" id="1300342.I596_19"/>
<dbReference type="EMBL" id="CP015249">
    <property type="protein sequence ID" value="ANB16059.1"/>
    <property type="molecule type" value="Genomic_DNA"/>
</dbReference>
<dbReference type="InterPro" id="IPR016032">
    <property type="entry name" value="Sig_transdc_resp-reg_C-effctor"/>
</dbReference>